<evidence type="ECO:0000313" key="2">
    <source>
        <dbReference type="Proteomes" id="UP000012073"/>
    </source>
</evidence>
<dbReference type="Proteomes" id="UP000012073">
    <property type="component" value="Unassembled WGS sequence"/>
</dbReference>
<keyword evidence="2" id="KW-1185">Reference proteome</keyword>
<dbReference type="OrthoDB" id="5015at2759"/>
<reference evidence="2" key="1">
    <citation type="journal article" date="2013" name="Proc. Natl. Acad. Sci. U.S.A.">
        <title>Genome structure and metabolic features in the red seaweed Chondrus crispus shed light on evolution of the Archaeplastida.</title>
        <authorList>
            <person name="Collen J."/>
            <person name="Porcel B."/>
            <person name="Carre W."/>
            <person name="Ball S.G."/>
            <person name="Chaparro C."/>
            <person name="Tonon T."/>
            <person name="Barbeyron T."/>
            <person name="Michel G."/>
            <person name="Noel B."/>
            <person name="Valentin K."/>
            <person name="Elias M."/>
            <person name="Artiguenave F."/>
            <person name="Arun A."/>
            <person name="Aury J.M."/>
            <person name="Barbosa-Neto J.F."/>
            <person name="Bothwell J.H."/>
            <person name="Bouget F.Y."/>
            <person name="Brillet L."/>
            <person name="Cabello-Hurtado F."/>
            <person name="Capella-Gutierrez S."/>
            <person name="Charrier B."/>
            <person name="Cladiere L."/>
            <person name="Cock J.M."/>
            <person name="Coelho S.M."/>
            <person name="Colleoni C."/>
            <person name="Czjzek M."/>
            <person name="Da Silva C."/>
            <person name="Delage L."/>
            <person name="Denoeud F."/>
            <person name="Deschamps P."/>
            <person name="Dittami S.M."/>
            <person name="Gabaldon T."/>
            <person name="Gachon C.M."/>
            <person name="Groisillier A."/>
            <person name="Herve C."/>
            <person name="Jabbari K."/>
            <person name="Katinka M."/>
            <person name="Kloareg B."/>
            <person name="Kowalczyk N."/>
            <person name="Labadie K."/>
            <person name="Leblanc C."/>
            <person name="Lopez P.J."/>
            <person name="McLachlan D.H."/>
            <person name="Meslet-Cladiere L."/>
            <person name="Moustafa A."/>
            <person name="Nehr Z."/>
            <person name="Nyvall Collen P."/>
            <person name="Panaud O."/>
            <person name="Partensky F."/>
            <person name="Poulain J."/>
            <person name="Rensing S.A."/>
            <person name="Rousvoal S."/>
            <person name="Samson G."/>
            <person name="Symeonidi A."/>
            <person name="Weissenbach J."/>
            <person name="Zambounis A."/>
            <person name="Wincker P."/>
            <person name="Boyen C."/>
        </authorList>
    </citation>
    <scope>NUCLEOTIDE SEQUENCE [LARGE SCALE GENOMIC DNA]</scope>
    <source>
        <strain evidence="2">cv. Stackhouse</strain>
    </source>
</reference>
<dbReference type="Gramene" id="CDF32970">
    <property type="protein sequence ID" value="CDF32970"/>
    <property type="gene ID" value="CHC_T00001800001"/>
</dbReference>
<name>R7Q698_CHOCR</name>
<sequence length="52" mass="6222">MLTFFCRYACVCSKDSETIRENGRWLTDVCQKHGFNYSHRVHIELWGDRRGV</sequence>
<dbReference type="AlphaFoldDB" id="R7Q698"/>
<dbReference type="EMBL" id="HG001623">
    <property type="protein sequence ID" value="CDF32970.1"/>
    <property type="molecule type" value="Genomic_DNA"/>
</dbReference>
<accession>R7Q698</accession>
<dbReference type="RefSeq" id="XP_005712773.1">
    <property type="nucleotide sequence ID" value="XM_005712716.1"/>
</dbReference>
<gene>
    <name evidence="1" type="ORF">CHC_T00001800001</name>
</gene>
<dbReference type="GeneID" id="17320486"/>
<dbReference type="KEGG" id="ccp:CHC_T00001800001"/>
<organism evidence="1 2">
    <name type="scientific">Chondrus crispus</name>
    <name type="common">Carrageen Irish moss</name>
    <name type="synonym">Polymorpha crispa</name>
    <dbReference type="NCBI Taxonomy" id="2769"/>
    <lineage>
        <taxon>Eukaryota</taxon>
        <taxon>Rhodophyta</taxon>
        <taxon>Florideophyceae</taxon>
        <taxon>Rhodymeniophycidae</taxon>
        <taxon>Gigartinales</taxon>
        <taxon>Gigartinaceae</taxon>
        <taxon>Chondrus</taxon>
    </lineage>
</organism>
<evidence type="ECO:0000313" key="1">
    <source>
        <dbReference type="EMBL" id="CDF32970.1"/>
    </source>
</evidence>
<proteinExistence type="predicted"/>
<protein>
    <submittedName>
        <fullName evidence="1">Uncharacterized protein</fullName>
    </submittedName>
</protein>